<evidence type="ECO:0000313" key="2">
    <source>
        <dbReference type="EMBL" id="AOU97766.1"/>
    </source>
</evidence>
<feature type="region of interest" description="Disordered" evidence="1">
    <location>
        <begin position="194"/>
        <end position="213"/>
    </location>
</feature>
<accession>A0A1D8IMR9</accession>
<keyword evidence="3" id="KW-1185">Reference proteome</keyword>
<dbReference type="Proteomes" id="UP000095401">
    <property type="component" value="Chromosome"/>
</dbReference>
<evidence type="ECO:0000256" key="1">
    <source>
        <dbReference type="SAM" id="MobiDB-lite"/>
    </source>
</evidence>
<dbReference type="EMBL" id="CP017415">
    <property type="protein sequence ID" value="AOU97766.1"/>
    <property type="molecule type" value="Genomic_DNA"/>
</dbReference>
<protein>
    <submittedName>
        <fullName evidence="2">Uncharacterized protein</fullName>
    </submittedName>
</protein>
<dbReference type="KEGG" id="aprs:BI364_07135"/>
<dbReference type="AlphaFoldDB" id="A0A1D8IMR9"/>
<evidence type="ECO:0000313" key="3">
    <source>
        <dbReference type="Proteomes" id="UP000095401"/>
    </source>
</evidence>
<name>A0A1D8IMR9_9GAMM</name>
<gene>
    <name evidence="2" type="ORF">BI364_07135</name>
</gene>
<proteinExistence type="predicted"/>
<feature type="compositionally biased region" description="Acidic residues" evidence="1">
    <location>
        <begin position="199"/>
        <end position="213"/>
    </location>
</feature>
<sequence length="213" mass="23142">MPSPDLAIVREPQDVDDALKQIGLTRDIVVEVALSAAAARADTLPVDPSLAPGMLSYIFGVRAIRMSLLKSGWRTSRQGNVESTVNDDLGVQLFFQNVDLACKESHDPQAVSGKGRASRHLVAAGQGELFGHPASNTTISALGCTPTVWVICVSVEDFSVRAEVSCPKTFQGPQFEEFHQRIFVLDESFEPTPKRLGDNEDGLDDFDVEISKK</sequence>
<reference evidence="3" key="1">
    <citation type="submission" date="2016-09" db="EMBL/GenBank/DDBJ databases">
        <title>Acidihalobacter prosperus F5.</title>
        <authorList>
            <person name="Khaleque H.N."/>
            <person name="Ramsay J.P."/>
            <person name="Kaksonen A.H."/>
            <person name="Boxall N.J."/>
            <person name="Watkin E.L.J."/>
        </authorList>
    </citation>
    <scope>NUCLEOTIDE SEQUENCE [LARGE SCALE GENOMIC DNA]</scope>
    <source>
        <strain evidence="3">F5</strain>
    </source>
</reference>
<dbReference type="RefSeq" id="WP_070078151.1">
    <property type="nucleotide sequence ID" value="NZ_CP017415.1"/>
</dbReference>
<organism evidence="2 3">
    <name type="scientific">Acidihalobacter yilgarnensis</name>
    <dbReference type="NCBI Taxonomy" id="2819280"/>
    <lineage>
        <taxon>Bacteria</taxon>
        <taxon>Pseudomonadati</taxon>
        <taxon>Pseudomonadota</taxon>
        <taxon>Gammaproteobacteria</taxon>
        <taxon>Chromatiales</taxon>
        <taxon>Ectothiorhodospiraceae</taxon>
        <taxon>Acidihalobacter</taxon>
    </lineage>
</organism>